<dbReference type="InterPro" id="IPR051546">
    <property type="entry name" value="Aspartate_Ammonia-Lyase"/>
</dbReference>
<accession>A0A437Q641</accession>
<proteinExistence type="predicted"/>
<dbReference type="InterPro" id="IPR008948">
    <property type="entry name" value="L-Aspartase-like"/>
</dbReference>
<keyword evidence="3" id="KW-1185">Reference proteome</keyword>
<evidence type="ECO:0000259" key="1">
    <source>
        <dbReference type="Pfam" id="PF00206"/>
    </source>
</evidence>
<sequence>MSTRIEHDRLGDEQVPQHAWYGIQTLRALRHFHASHAPLSQFPDLIHSYCLIKETAAGLNYHDGKLSLSKYKALLNACNRIKAGELHDQFVVDIVHGDVISAINTNCNEVITNLALTEMGLKRGQYYALNPNKDCNRAQHPSENYQLATRISLINGQRALMTALESLILLAQHKEGLLSRWLQQGPQQLDPGVLAISYRFAEHRKDLKGCTEQADLLIQALGQCSPEQGELTRQCLPVLANLSSTPLSYSQEGSSLISLLADLATLHTQIAQLLLRLCEDIAQLHRSSSLVAGSSDPWTNHNALQTALRILGQEATAKLCLSGPAPFAVIAPMLACDAQLTTRMLVAALYNVGQRCIRPIKLHLTLAPAPLHKTTASAPPISYDSASYVKKQADSSALSG</sequence>
<dbReference type="EMBL" id="SACQ01000006">
    <property type="protein sequence ID" value="RVU29979.1"/>
    <property type="molecule type" value="Genomic_DNA"/>
</dbReference>
<dbReference type="GO" id="GO:0006531">
    <property type="term" value="P:aspartate metabolic process"/>
    <property type="evidence" value="ECO:0007669"/>
    <property type="project" value="TreeGrafter"/>
</dbReference>
<organism evidence="2 3">
    <name type="scientific">Neptunomonas marina</name>
    <dbReference type="NCBI Taxonomy" id="1815562"/>
    <lineage>
        <taxon>Bacteria</taxon>
        <taxon>Pseudomonadati</taxon>
        <taxon>Pseudomonadota</taxon>
        <taxon>Gammaproteobacteria</taxon>
        <taxon>Oceanospirillales</taxon>
        <taxon>Oceanospirillaceae</taxon>
        <taxon>Neptunomonas</taxon>
    </lineage>
</organism>
<dbReference type="GO" id="GO:0008797">
    <property type="term" value="F:aspartate ammonia-lyase activity"/>
    <property type="evidence" value="ECO:0007669"/>
    <property type="project" value="TreeGrafter"/>
</dbReference>
<dbReference type="Pfam" id="PF00206">
    <property type="entry name" value="Lyase_1"/>
    <property type="match status" value="1"/>
</dbReference>
<dbReference type="GO" id="GO:0005829">
    <property type="term" value="C:cytosol"/>
    <property type="evidence" value="ECO:0007669"/>
    <property type="project" value="TreeGrafter"/>
</dbReference>
<feature type="domain" description="Fumarate lyase N-terminal" evidence="1">
    <location>
        <begin position="14"/>
        <end position="171"/>
    </location>
</feature>
<gene>
    <name evidence="2" type="ORF">EOE65_13035</name>
</gene>
<dbReference type="InterPro" id="IPR022761">
    <property type="entry name" value="Fumarate_lyase_N"/>
</dbReference>
<protein>
    <recommendedName>
        <fullName evidence="1">Fumarate lyase N-terminal domain-containing protein</fullName>
    </recommendedName>
</protein>
<dbReference type="RefSeq" id="WP_127694764.1">
    <property type="nucleotide sequence ID" value="NZ_SACQ01000006.1"/>
</dbReference>
<dbReference type="Gene3D" id="1.10.275.10">
    <property type="entry name" value="Fumarase/aspartase (N-terminal domain)"/>
    <property type="match status" value="1"/>
</dbReference>
<evidence type="ECO:0000313" key="3">
    <source>
        <dbReference type="Proteomes" id="UP000282818"/>
    </source>
</evidence>
<dbReference type="PANTHER" id="PTHR42696:SF2">
    <property type="entry name" value="ASPARTATE AMMONIA-LYASE"/>
    <property type="match status" value="1"/>
</dbReference>
<dbReference type="PANTHER" id="PTHR42696">
    <property type="entry name" value="ASPARTATE AMMONIA-LYASE"/>
    <property type="match status" value="1"/>
</dbReference>
<dbReference type="SUPFAM" id="SSF48557">
    <property type="entry name" value="L-aspartase-like"/>
    <property type="match status" value="1"/>
</dbReference>
<comment type="caution">
    <text evidence="2">The sequence shown here is derived from an EMBL/GenBank/DDBJ whole genome shotgun (WGS) entry which is preliminary data.</text>
</comment>
<reference evidence="2 3" key="1">
    <citation type="submission" date="2019-01" db="EMBL/GenBank/DDBJ databases">
        <authorList>
            <person name="Chen W.-M."/>
        </authorList>
    </citation>
    <scope>NUCLEOTIDE SEQUENCE [LARGE SCALE GENOMIC DNA]</scope>
    <source>
        <strain evidence="2 3">HPM-16</strain>
    </source>
</reference>
<dbReference type="Proteomes" id="UP000282818">
    <property type="component" value="Unassembled WGS sequence"/>
</dbReference>
<evidence type="ECO:0000313" key="2">
    <source>
        <dbReference type="EMBL" id="RVU29979.1"/>
    </source>
</evidence>
<name>A0A437Q641_9GAMM</name>
<dbReference type="AlphaFoldDB" id="A0A437Q641"/>
<dbReference type="InterPro" id="IPR024083">
    <property type="entry name" value="Fumarase/histidase_N"/>
</dbReference>